<keyword evidence="1" id="KW-1133">Transmembrane helix</keyword>
<accession>A0A3B0FPL7</accession>
<protein>
    <submittedName>
        <fullName evidence="2">Uncharacterized protein</fullName>
    </submittedName>
</protein>
<sequence length="152" mass="16041">MNRRGLKAYVFYMGKDESDPGCTAVPADAKNSHLDLGKVDPGALLIAVLVVAVTPWTEDGSWEPINTITACVVLSVLLAFAWPAQRVRWPILVAVGSVFALVSGAALAWPLQDILKLEPDVASYSSLVLGLLITAGVFASAVRSGKIRPTPG</sequence>
<feature type="transmembrane region" description="Helical" evidence="1">
    <location>
        <begin position="62"/>
        <end position="82"/>
    </location>
</feature>
<dbReference type="Proteomes" id="UP000273159">
    <property type="component" value="Unassembled WGS sequence"/>
</dbReference>
<organism evidence="2 3">
    <name type="scientific">Pseudarthrobacter phenanthrenivorans</name>
    <name type="common">Arthrobacter phenanthrenivorans</name>
    <dbReference type="NCBI Taxonomy" id="361575"/>
    <lineage>
        <taxon>Bacteria</taxon>
        <taxon>Bacillati</taxon>
        <taxon>Actinomycetota</taxon>
        <taxon>Actinomycetes</taxon>
        <taxon>Micrococcales</taxon>
        <taxon>Micrococcaceae</taxon>
        <taxon>Pseudarthrobacter</taxon>
    </lineage>
</organism>
<evidence type="ECO:0000313" key="3">
    <source>
        <dbReference type="Proteomes" id="UP000273159"/>
    </source>
</evidence>
<evidence type="ECO:0000313" key="2">
    <source>
        <dbReference type="EMBL" id="RKO20427.1"/>
    </source>
</evidence>
<evidence type="ECO:0000256" key="1">
    <source>
        <dbReference type="SAM" id="Phobius"/>
    </source>
</evidence>
<dbReference type="AlphaFoldDB" id="A0A3B0FPL7"/>
<dbReference type="EMBL" id="RBNH01000024">
    <property type="protein sequence ID" value="RKO20427.1"/>
    <property type="molecule type" value="Genomic_DNA"/>
</dbReference>
<gene>
    <name evidence="2" type="ORF">D7Z96_18835</name>
</gene>
<reference evidence="3" key="2">
    <citation type="submission" date="2018-10" db="EMBL/GenBank/DDBJ databases">
        <authorList>
            <person name="Wang Y."/>
            <person name="Wang J."/>
            <person name="Yang X."/>
            <person name="Wang Z."/>
            <person name="Huang Y."/>
        </authorList>
    </citation>
    <scope>NUCLEOTIDE SEQUENCE [LARGE SCALE GENOMIC DNA]</scope>
    <source>
        <strain evidence="3">J015</strain>
    </source>
</reference>
<keyword evidence="1" id="KW-0472">Membrane</keyword>
<proteinExistence type="predicted"/>
<feature type="transmembrane region" description="Helical" evidence="1">
    <location>
        <begin position="121"/>
        <end position="142"/>
    </location>
</feature>
<reference evidence="2 3" key="1">
    <citation type="submission" date="2018-10" db="EMBL/GenBank/DDBJ databases">
        <title>Genome-guide identification and characterization of bacteria that degrade polycyclic aromatic hydrocarbons and resist hexavalent chromium simultaneously.</title>
        <authorList>
            <person name="Feng H."/>
        </authorList>
    </citation>
    <scope>NUCLEOTIDE SEQUENCE [LARGE SCALE GENOMIC DNA]</scope>
    <source>
        <strain evidence="2 3">J015</strain>
    </source>
</reference>
<comment type="caution">
    <text evidence="2">The sequence shown here is derived from an EMBL/GenBank/DDBJ whole genome shotgun (WGS) entry which is preliminary data.</text>
</comment>
<feature type="transmembrane region" description="Helical" evidence="1">
    <location>
        <begin position="89"/>
        <end position="109"/>
    </location>
</feature>
<name>A0A3B0FPL7_PSEPS</name>
<keyword evidence="1" id="KW-0812">Transmembrane</keyword>
<feature type="transmembrane region" description="Helical" evidence="1">
    <location>
        <begin position="39"/>
        <end position="56"/>
    </location>
</feature>